<dbReference type="SUPFAM" id="SSF140924">
    <property type="entry name" value="Duffy binding domain-like"/>
    <property type="match status" value="1"/>
</dbReference>
<organism evidence="2 3">
    <name type="scientific">Plasmodium falciparum Tanzania</name>
    <name type="common">2000708</name>
    <dbReference type="NCBI Taxonomy" id="1036725"/>
    <lineage>
        <taxon>Eukaryota</taxon>
        <taxon>Sar</taxon>
        <taxon>Alveolata</taxon>
        <taxon>Apicomplexa</taxon>
        <taxon>Aconoidasida</taxon>
        <taxon>Haemosporida</taxon>
        <taxon>Plasmodiidae</taxon>
        <taxon>Plasmodium</taxon>
        <taxon>Plasmodium (Laverania)</taxon>
    </lineage>
</organism>
<protein>
    <recommendedName>
        <fullName evidence="1">Duffy-antigen binding domain-containing protein</fullName>
    </recommendedName>
</protein>
<feature type="domain" description="Duffy-antigen binding" evidence="1">
    <location>
        <begin position="111"/>
        <end position="255"/>
    </location>
</feature>
<dbReference type="OrthoDB" id="10524814at2759"/>
<dbReference type="Gene3D" id="1.20.1310.20">
    <property type="entry name" value="Duffy-antigen binding domain"/>
    <property type="match status" value="1"/>
</dbReference>
<dbReference type="GO" id="GO:0046789">
    <property type="term" value="F:host cell surface receptor binding"/>
    <property type="evidence" value="ECO:0007669"/>
    <property type="project" value="InterPro"/>
</dbReference>
<dbReference type="Proteomes" id="UP000030708">
    <property type="component" value="Unassembled WGS sequence"/>
</dbReference>
<name>A0A024VWY0_PLAFA</name>
<dbReference type="InterPro" id="IPR042202">
    <property type="entry name" value="Duffy-ag-bd_sf"/>
</dbReference>
<sequence>MINKCDVGTPDKYLDKAIHCIHYSFTENENENENENKNKPYAFNNHPEKYKSHCSCTITHHPLDKCPFNDKTNEYCKTIRHINPCIRRYFDNNLETWTGFVVDNISHKNKGVLVPPRRRHLCTTKLTGNRYRKNEKDNLKQNLIDSAFSHGILLGKTFNDHNDEGLESMKYSFADYADIIKGTDMIGGSNIDDFNKDLKQMFPENNSENIGKTTISREQWWEENKKHVWNAMLCGYQKGKKNNGEMDKNWCNVPTEDGTDQFLRWLIEWAMQAYNLDVRMILENILA</sequence>
<evidence type="ECO:0000313" key="3">
    <source>
        <dbReference type="Proteomes" id="UP000030708"/>
    </source>
</evidence>
<reference evidence="2 3" key="2">
    <citation type="submission" date="2013-02" db="EMBL/GenBank/DDBJ databases">
        <title>The Genome Sequence of Plasmodium falciparum Tanzania (2000708).</title>
        <authorList>
            <consortium name="The Broad Institute Genome Sequencing Platform"/>
            <consortium name="The Broad Institute Genome Sequencing Center for Infectious Disease"/>
            <person name="Neafsey D."/>
            <person name="Cheeseman I."/>
            <person name="Volkman S."/>
            <person name="Adams J."/>
            <person name="Walker B."/>
            <person name="Young S.K."/>
            <person name="Zeng Q."/>
            <person name="Gargeya S."/>
            <person name="Fitzgerald M."/>
            <person name="Haas B."/>
            <person name="Abouelleil A."/>
            <person name="Alvarado L."/>
            <person name="Arachchi H.M."/>
            <person name="Berlin A.M."/>
            <person name="Chapman S.B."/>
            <person name="Dewar J."/>
            <person name="Goldberg J."/>
            <person name="Griggs A."/>
            <person name="Gujja S."/>
            <person name="Hansen M."/>
            <person name="Howarth C."/>
            <person name="Imamovic A."/>
            <person name="Larimer J."/>
            <person name="McCowan C."/>
            <person name="Murphy C."/>
            <person name="Neiman D."/>
            <person name="Pearson M."/>
            <person name="Priest M."/>
            <person name="Roberts A."/>
            <person name="Saif S."/>
            <person name="Shea T."/>
            <person name="Sisk P."/>
            <person name="Sykes S."/>
            <person name="Wortman J."/>
            <person name="Nusbaum C."/>
            <person name="Birren B."/>
        </authorList>
    </citation>
    <scope>NUCLEOTIDE SEQUENCE [LARGE SCALE GENOMIC DNA]</scope>
    <source>
        <strain evidence="3">Tanzania (2000708)</strain>
    </source>
</reference>
<accession>A0A024VWY0</accession>
<dbReference type="InterPro" id="IPR008602">
    <property type="entry name" value="Duffy-antigen-binding"/>
</dbReference>
<evidence type="ECO:0000313" key="2">
    <source>
        <dbReference type="EMBL" id="ETW33229.1"/>
    </source>
</evidence>
<reference evidence="2 3" key="1">
    <citation type="submission" date="2013-02" db="EMBL/GenBank/DDBJ databases">
        <title>The Genome Annotation of Plasmodium falciparum Tanzania (2000708).</title>
        <authorList>
            <consortium name="The Broad Institute Genome Sequencing Platform"/>
            <consortium name="The Broad Institute Genome Sequencing Center for Infectious Disease"/>
            <person name="Neafsey D."/>
            <person name="Hoffman S."/>
            <person name="Volkman S."/>
            <person name="Rosenthal P."/>
            <person name="Walker B."/>
            <person name="Young S.K."/>
            <person name="Zeng Q."/>
            <person name="Gargeya S."/>
            <person name="Fitzgerald M."/>
            <person name="Haas B."/>
            <person name="Abouelleil A."/>
            <person name="Allen A.W."/>
            <person name="Alvarado L."/>
            <person name="Arachchi H.M."/>
            <person name="Berlin A.M."/>
            <person name="Chapman S.B."/>
            <person name="Gainer-Dewar J."/>
            <person name="Goldberg J."/>
            <person name="Griggs A."/>
            <person name="Gujja S."/>
            <person name="Hansen M."/>
            <person name="Howarth C."/>
            <person name="Imamovic A."/>
            <person name="Ireland A."/>
            <person name="Larimer J."/>
            <person name="McCowan C."/>
            <person name="Murphy C."/>
            <person name="Pearson M."/>
            <person name="Poon T.W."/>
            <person name="Priest M."/>
            <person name="Roberts A."/>
            <person name="Saif S."/>
            <person name="Shea T."/>
            <person name="Sisk P."/>
            <person name="Sykes S."/>
            <person name="Wortman J."/>
            <person name="Nusbaum C."/>
            <person name="Birren B."/>
        </authorList>
    </citation>
    <scope>NUCLEOTIDE SEQUENCE [LARGE SCALE GENOMIC DNA]</scope>
    <source>
        <strain evidence="3">Tanzania (2000708)</strain>
    </source>
</reference>
<dbReference type="GO" id="GO:0016020">
    <property type="term" value="C:membrane"/>
    <property type="evidence" value="ECO:0007669"/>
    <property type="project" value="InterPro"/>
</dbReference>
<dbReference type="Pfam" id="PF05424">
    <property type="entry name" value="Duffy_binding"/>
    <property type="match status" value="1"/>
</dbReference>
<gene>
    <name evidence="2" type="ORF">PFTANZ_06052</name>
</gene>
<proteinExistence type="predicted"/>
<dbReference type="EMBL" id="KI926796">
    <property type="protein sequence ID" value="ETW33229.1"/>
    <property type="molecule type" value="Genomic_DNA"/>
</dbReference>
<dbReference type="AlphaFoldDB" id="A0A024VWY0"/>
<evidence type="ECO:0000259" key="1">
    <source>
        <dbReference type="Pfam" id="PF05424"/>
    </source>
</evidence>